<dbReference type="Proteomes" id="UP001148629">
    <property type="component" value="Unassembled WGS sequence"/>
</dbReference>
<proteinExistence type="predicted"/>
<evidence type="ECO:0000313" key="1">
    <source>
        <dbReference type="EMBL" id="KAJ3529035.1"/>
    </source>
</evidence>
<keyword evidence="2" id="KW-1185">Reference proteome</keyword>
<reference evidence="1" key="1">
    <citation type="submission" date="2022-08" db="EMBL/GenBank/DDBJ databases">
        <title>Genome Sequence of Fusarium decemcellulare.</title>
        <authorList>
            <person name="Buettner E."/>
        </authorList>
    </citation>
    <scope>NUCLEOTIDE SEQUENCE</scope>
    <source>
        <strain evidence="1">Babe19</strain>
    </source>
</reference>
<accession>A0ACC1RZN7</accession>
<name>A0ACC1RZN7_9HYPO</name>
<protein>
    <submittedName>
        <fullName evidence="1">Uncharacterized protein</fullName>
    </submittedName>
</protein>
<sequence length="447" mass="50042">MSLSEEWACLRIALMYGGLRPRSPHSSGLQAGPLALAWHHHHTSPLCPSTITSYLPNDLTPVINADVQRFTERCVAILRATKEWAVAQVGQAESNYQDRAMTKNCIQLLRRPELCDLDKAFLDSTPQGVKSLLGREALTITSQLSMKALGVFTPVRVSHIEHVLGPMGEPSTIATHYEVICRPEVTANFRMVAFFEVSPLNSTATAIAKQVIMLYLGTLKAKYPTQQSFAERIYSELAALPDFSAVGLNRALSLARSQHYMPSNRCLHAVWLKETGQADECMNCGQPAPPIGEPAGRRHGSEKPRGQITDKEMHQLWLEHGHENVCQNPACREPRRFDEPNAFYFLGPDSRCQSCWNHARHYGSDPTNPHGGRPAAKHQAWLNEGHDDHHLTTVTCPRCLEDDSIDDETKAKRWIPNDLNRHINSEFRSEPKRFIPQGQNGAKRDGL</sequence>
<comment type="caution">
    <text evidence="1">The sequence shown here is derived from an EMBL/GenBank/DDBJ whole genome shotgun (WGS) entry which is preliminary data.</text>
</comment>
<evidence type="ECO:0000313" key="2">
    <source>
        <dbReference type="Proteomes" id="UP001148629"/>
    </source>
</evidence>
<dbReference type="EMBL" id="JANRMS010001337">
    <property type="protein sequence ID" value="KAJ3529035.1"/>
    <property type="molecule type" value="Genomic_DNA"/>
</dbReference>
<organism evidence="1 2">
    <name type="scientific">Fusarium decemcellulare</name>
    <dbReference type="NCBI Taxonomy" id="57161"/>
    <lineage>
        <taxon>Eukaryota</taxon>
        <taxon>Fungi</taxon>
        <taxon>Dikarya</taxon>
        <taxon>Ascomycota</taxon>
        <taxon>Pezizomycotina</taxon>
        <taxon>Sordariomycetes</taxon>
        <taxon>Hypocreomycetidae</taxon>
        <taxon>Hypocreales</taxon>
        <taxon>Nectriaceae</taxon>
        <taxon>Fusarium</taxon>
        <taxon>Fusarium decemcellulare species complex</taxon>
    </lineage>
</organism>
<gene>
    <name evidence="1" type="ORF">NM208_g9937</name>
</gene>